<proteinExistence type="inferred from homology"/>
<dbReference type="Proteomes" id="UP000222106">
    <property type="component" value="Unassembled WGS sequence"/>
</dbReference>
<feature type="region of interest" description="Disordered" evidence="3">
    <location>
        <begin position="306"/>
        <end position="330"/>
    </location>
</feature>
<gene>
    <name evidence="4" type="ORF">ATJ97_0538</name>
</gene>
<accession>A0A2A9EGM5</accession>
<keyword evidence="5" id="KW-1185">Reference proteome</keyword>
<comment type="caution">
    <text evidence="4">The sequence shown here is derived from an EMBL/GenBank/DDBJ whole genome shotgun (WGS) entry which is preliminary data.</text>
</comment>
<organism evidence="4 5">
    <name type="scientific">Georgenia soli</name>
    <dbReference type="NCBI Taxonomy" id="638953"/>
    <lineage>
        <taxon>Bacteria</taxon>
        <taxon>Bacillati</taxon>
        <taxon>Actinomycetota</taxon>
        <taxon>Actinomycetes</taxon>
        <taxon>Micrococcales</taxon>
        <taxon>Bogoriellaceae</taxon>
        <taxon>Georgenia</taxon>
    </lineage>
</organism>
<evidence type="ECO:0000256" key="1">
    <source>
        <dbReference type="ARBA" id="ARBA00009108"/>
    </source>
</evidence>
<dbReference type="EMBL" id="PDJI01000004">
    <property type="protein sequence ID" value="PFG38068.1"/>
    <property type="molecule type" value="Genomic_DNA"/>
</dbReference>
<dbReference type="GO" id="GO:0005886">
    <property type="term" value="C:plasma membrane"/>
    <property type="evidence" value="ECO:0007669"/>
    <property type="project" value="TreeGrafter"/>
</dbReference>
<dbReference type="Pfam" id="PF05949">
    <property type="entry name" value="DUF881"/>
    <property type="match status" value="1"/>
</dbReference>
<evidence type="ECO:0000256" key="3">
    <source>
        <dbReference type="SAM" id="MobiDB-lite"/>
    </source>
</evidence>
<keyword evidence="2" id="KW-0175">Coiled coil</keyword>
<feature type="coiled-coil region" evidence="2">
    <location>
        <begin position="137"/>
        <end position="171"/>
    </location>
</feature>
<comment type="similarity">
    <text evidence="1">Belongs to the UPF0749 family.</text>
</comment>
<reference evidence="4 5" key="1">
    <citation type="submission" date="2017-10" db="EMBL/GenBank/DDBJ databases">
        <title>Sequencing the genomes of 1000 actinobacteria strains.</title>
        <authorList>
            <person name="Klenk H.-P."/>
        </authorList>
    </citation>
    <scope>NUCLEOTIDE SEQUENCE [LARGE SCALE GENOMIC DNA]</scope>
    <source>
        <strain evidence="4 5">DSM 21838</strain>
    </source>
</reference>
<dbReference type="AlphaFoldDB" id="A0A2A9EGM5"/>
<name>A0A2A9EGM5_9MICO</name>
<dbReference type="PANTHER" id="PTHR37313:SF2">
    <property type="entry name" value="UPF0749 PROTEIN YLXX"/>
    <property type="match status" value="1"/>
</dbReference>
<dbReference type="RefSeq" id="WP_098482408.1">
    <property type="nucleotide sequence ID" value="NZ_PDJI01000004.1"/>
</dbReference>
<feature type="region of interest" description="Disordered" evidence="3">
    <location>
        <begin position="1"/>
        <end position="92"/>
    </location>
</feature>
<protein>
    <submittedName>
        <fullName evidence="4">Uncharacterized protein YlxW (UPF0749 family)</fullName>
    </submittedName>
</protein>
<feature type="compositionally biased region" description="Low complexity" evidence="3">
    <location>
        <begin position="70"/>
        <end position="83"/>
    </location>
</feature>
<evidence type="ECO:0000313" key="5">
    <source>
        <dbReference type="Proteomes" id="UP000222106"/>
    </source>
</evidence>
<evidence type="ECO:0000313" key="4">
    <source>
        <dbReference type="EMBL" id="PFG38068.1"/>
    </source>
</evidence>
<evidence type="ECO:0000256" key="2">
    <source>
        <dbReference type="SAM" id="Coils"/>
    </source>
</evidence>
<dbReference type="Gene3D" id="3.30.70.1880">
    <property type="entry name" value="Protein of unknown function DUF881"/>
    <property type="match status" value="1"/>
</dbReference>
<dbReference type="InterPro" id="IPR010273">
    <property type="entry name" value="DUF881"/>
</dbReference>
<dbReference type="PANTHER" id="PTHR37313">
    <property type="entry name" value="UPF0749 PROTEIN RV1825"/>
    <property type="match status" value="1"/>
</dbReference>
<sequence length="330" mass="33998">MSASPQDPANGGQGDRGTRPDPTGPGGRAPDSGAPAPEESAPEEPALEQPAPEQPAPTDGGPRPDEADLATGAEAQPAATGTGETAGPGGRGTWRSLLAPRLTLGHVAVALLCAGLGFAVVTQVRQTQEDVLAGMRQDDLVRLLDELTQRNADLSDEQEELRRDLAELRSSTTSREAAQEAAELQARTRGILAGTLPVHGPGVRVDIDDPGGGVRAQVLVTILEELRNAGVESVELSGQRLTASSWILDDRAGGVLVDGVAIAPPYEWLAIGDPDTLSGALDIPGGALSSVRNAGGEVTVTEEDDIRITATREVPEPEHATPVPPEEPGG</sequence>